<dbReference type="RefSeq" id="YP_004347320.1">
    <property type="nucleotide sequence ID" value="NC_015326.1"/>
</dbReference>
<dbReference type="Proteomes" id="UP000203366">
    <property type="component" value="Segment"/>
</dbReference>
<organism evidence="2 3">
    <name type="scientific">Lausannevirus</name>
    <dbReference type="NCBI Taxonomy" id="999883"/>
    <lineage>
        <taxon>Viruses</taxon>
        <taxon>Varidnaviria</taxon>
        <taxon>Bamfordvirae</taxon>
        <taxon>Nucleocytoviricota</taxon>
        <taxon>Megaviricetes</taxon>
        <taxon>Pimascovirales</taxon>
        <taxon>Pimascovirales incertae sedis</taxon>
        <taxon>Marseilleviridae</taxon>
        <taxon>Losannavirus</taxon>
        <taxon>Losannavirus lausannense</taxon>
    </lineage>
</organism>
<keyword evidence="1" id="KW-0812">Transmembrane</keyword>
<keyword evidence="3" id="KW-1185">Reference proteome</keyword>
<reference evidence="2 3" key="1">
    <citation type="journal article" date="2011" name="Environ. Microbiol.">
        <title>Lausannevirus, a giant amoebal virus encoding histone doublets.</title>
        <authorList>
            <person name="Thomas V."/>
            <person name="Bertelli C."/>
            <person name="Collyn F."/>
            <person name="Casson N."/>
            <person name="Telenti A."/>
            <person name="Goesmann A."/>
            <person name="Croxatto A."/>
            <person name="Greub G."/>
        </authorList>
    </citation>
    <scope>NUCLEOTIDE SEQUENCE [LARGE SCALE GENOMIC DNA]</scope>
    <source>
        <strain evidence="2">7715</strain>
    </source>
</reference>
<keyword evidence="1" id="KW-1133">Transmembrane helix</keyword>
<evidence type="ECO:0000313" key="3">
    <source>
        <dbReference type="Proteomes" id="UP000203366"/>
    </source>
</evidence>
<dbReference type="EMBL" id="HQ113105">
    <property type="protein sequence ID" value="AEA07208.1"/>
    <property type="molecule type" value="Genomic_DNA"/>
</dbReference>
<evidence type="ECO:0000256" key="1">
    <source>
        <dbReference type="SAM" id="Phobius"/>
    </source>
</evidence>
<accession>F2WLT5</accession>
<keyword evidence="1" id="KW-0472">Membrane</keyword>
<gene>
    <name evidence="2" type="ORF">LAU_0358</name>
</gene>
<dbReference type="KEGG" id="vg:10399940"/>
<sequence>MFSYEERKKRRERKQRRKNIGFGLVVFGTAGLAATFLVRERKIDKLCVDVAKRVAHLPKADALYTARALTRVPDYPMYFGGIPIGGGPDYDEKSARELHILQTGKTFSTKYKPILFRTDNPKYVTWKDDFPLCKISEDVERVFPDRKRFEVKKNVEPVYYCSKHLVASDQLHVLTRAIASAETGHNKISLIGCASVLGLGIAIFML</sequence>
<proteinExistence type="predicted"/>
<feature type="transmembrane region" description="Helical" evidence="1">
    <location>
        <begin position="20"/>
        <end position="38"/>
    </location>
</feature>
<evidence type="ECO:0000313" key="2">
    <source>
        <dbReference type="EMBL" id="AEA07208.1"/>
    </source>
</evidence>
<name>F2WLT5_9VIRU</name>
<dbReference type="OrthoDB" id="20651at10239"/>
<dbReference type="GeneID" id="10399940"/>
<protein>
    <submittedName>
        <fullName evidence="2">Uncharacterized protein</fullName>
    </submittedName>
</protein>